<evidence type="ECO:0000313" key="10">
    <source>
        <dbReference type="Proteomes" id="UP000694844"/>
    </source>
</evidence>
<dbReference type="PANTHER" id="PTHR47960">
    <property type="entry name" value="DEAD-BOX ATP-DEPENDENT RNA HELICASE 50"/>
    <property type="match status" value="1"/>
</dbReference>
<feature type="domain" description="Helicase C-terminal" evidence="8">
    <location>
        <begin position="355"/>
        <end position="522"/>
    </location>
</feature>
<dbReference type="SMART" id="SM00490">
    <property type="entry name" value="HELICc"/>
    <property type="match status" value="1"/>
</dbReference>
<evidence type="ECO:0000259" key="9">
    <source>
        <dbReference type="PROSITE" id="PS51195"/>
    </source>
</evidence>
<accession>A0A8B8DM30</accession>
<name>A0A8B8DM30_CRAVI</name>
<keyword evidence="10" id="KW-1185">Reference proteome</keyword>
<reference evidence="11" key="1">
    <citation type="submission" date="2025-08" db="UniProtKB">
        <authorList>
            <consortium name="RefSeq"/>
        </authorList>
    </citation>
    <scope>IDENTIFICATION</scope>
    <source>
        <tissue evidence="11">Whole sample</tissue>
    </source>
</reference>
<dbReference type="SUPFAM" id="SSF52540">
    <property type="entry name" value="P-loop containing nucleoside triphosphate hydrolases"/>
    <property type="match status" value="1"/>
</dbReference>
<dbReference type="GO" id="GO:0003724">
    <property type="term" value="F:RNA helicase activity"/>
    <property type="evidence" value="ECO:0007669"/>
    <property type="project" value="UniProtKB-EC"/>
</dbReference>
<evidence type="ECO:0000256" key="6">
    <source>
        <dbReference type="PROSITE-ProRule" id="PRU00552"/>
    </source>
</evidence>
<keyword evidence="2" id="KW-0547">Nucleotide-binding</keyword>
<dbReference type="GO" id="GO:0005524">
    <property type="term" value="F:ATP binding"/>
    <property type="evidence" value="ECO:0007669"/>
    <property type="project" value="UniProtKB-KW"/>
</dbReference>
<keyword evidence="4 11" id="KW-0347">Helicase</keyword>
<evidence type="ECO:0000313" key="11">
    <source>
        <dbReference type="RefSeq" id="XP_022328823.1"/>
    </source>
</evidence>
<feature type="domain" description="Helicase ATP-binding" evidence="7">
    <location>
        <begin position="153"/>
        <end position="342"/>
    </location>
</feature>
<dbReference type="InterPro" id="IPR027417">
    <property type="entry name" value="P-loop_NTPase"/>
</dbReference>
<dbReference type="GO" id="GO:0016787">
    <property type="term" value="F:hydrolase activity"/>
    <property type="evidence" value="ECO:0007669"/>
    <property type="project" value="UniProtKB-KW"/>
</dbReference>
<dbReference type="OrthoDB" id="10256233at2759"/>
<sequence length="527" mass="59664">MIRNIFSQRCQSCVVKTITRQVSTKEIPELTIPMKMVRNIEKVKLQKIIQEESQKQQRKGALLISCKNKKYNFYASGKFDPKDPKALASHGWKHRKSYIARDFFTFNAVSTNPALLPRNEQCTFSDLKISEEVCRRLRAVGIEQPTDVQKQTIPEVLYGNSVLCAAQTGSGKTLAYLLPIIDNLIRQRKHSPNEMYNAPRAVILVPAKELVHQLMEVAVMFEDLLVVRALAGGQHINTKLMYMKSEPIDIFIATPGAFKKFLSSGKISYSQLQHLVLDEADTLLDDSFFPDIRFILARMHVHGGVATDSRTSTGTQLNLVSATMPRDLQRNIGALISMETITTITSRCLHSVLPHITQTFIRVKKSDKPGELLKIVRQNVDSNVPTMVFCNKSATSYFVRQFLVENSIPSTIINSELRPQFREGKFHDFQSEKSDVIVCTDIASRGLDTIRARHVVNYDFPDFVSDYIHRCGRVGRVGSQGHGKVTSFISSNWEVELLWQIETAVRKKQPFHNVNANIKRKLKGVEG</sequence>
<feature type="domain" description="DEAD-box RNA helicase Q" evidence="9">
    <location>
        <begin position="122"/>
        <end position="150"/>
    </location>
</feature>
<evidence type="ECO:0000256" key="4">
    <source>
        <dbReference type="ARBA" id="ARBA00022806"/>
    </source>
</evidence>
<keyword evidence="5" id="KW-0067">ATP-binding</keyword>
<dbReference type="PROSITE" id="PS51192">
    <property type="entry name" value="HELICASE_ATP_BIND_1"/>
    <property type="match status" value="1"/>
</dbReference>
<evidence type="ECO:0000256" key="5">
    <source>
        <dbReference type="ARBA" id="ARBA00022840"/>
    </source>
</evidence>
<proteinExistence type="predicted"/>
<evidence type="ECO:0000256" key="3">
    <source>
        <dbReference type="ARBA" id="ARBA00022801"/>
    </source>
</evidence>
<dbReference type="InterPro" id="IPR014001">
    <property type="entry name" value="Helicase_ATP-bd"/>
</dbReference>
<dbReference type="InterPro" id="IPR014014">
    <property type="entry name" value="RNA_helicase_DEAD_Q_motif"/>
</dbReference>
<dbReference type="Gene3D" id="3.40.50.300">
    <property type="entry name" value="P-loop containing nucleotide triphosphate hydrolases"/>
    <property type="match status" value="2"/>
</dbReference>
<dbReference type="Pfam" id="PF00270">
    <property type="entry name" value="DEAD"/>
    <property type="match status" value="1"/>
</dbReference>
<dbReference type="InterPro" id="IPR001650">
    <property type="entry name" value="Helicase_C-like"/>
</dbReference>
<evidence type="ECO:0000256" key="1">
    <source>
        <dbReference type="ARBA" id="ARBA00012552"/>
    </source>
</evidence>
<organism evidence="10 11">
    <name type="scientific">Crassostrea virginica</name>
    <name type="common">Eastern oyster</name>
    <dbReference type="NCBI Taxonomy" id="6565"/>
    <lineage>
        <taxon>Eukaryota</taxon>
        <taxon>Metazoa</taxon>
        <taxon>Spiralia</taxon>
        <taxon>Lophotrochozoa</taxon>
        <taxon>Mollusca</taxon>
        <taxon>Bivalvia</taxon>
        <taxon>Autobranchia</taxon>
        <taxon>Pteriomorphia</taxon>
        <taxon>Ostreida</taxon>
        <taxon>Ostreoidea</taxon>
        <taxon>Ostreidae</taxon>
        <taxon>Crassostrea</taxon>
    </lineage>
</organism>
<dbReference type="GeneID" id="111127844"/>
<dbReference type="Pfam" id="PF00271">
    <property type="entry name" value="Helicase_C"/>
    <property type="match status" value="1"/>
</dbReference>
<dbReference type="InterPro" id="IPR011545">
    <property type="entry name" value="DEAD/DEAH_box_helicase_dom"/>
</dbReference>
<dbReference type="SMART" id="SM00487">
    <property type="entry name" value="DEXDc"/>
    <property type="match status" value="1"/>
</dbReference>
<dbReference type="CDD" id="cd18787">
    <property type="entry name" value="SF2_C_DEAD"/>
    <property type="match status" value="1"/>
</dbReference>
<dbReference type="EC" id="3.6.4.13" evidence="1"/>
<evidence type="ECO:0000256" key="2">
    <source>
        <dbReference type="ARBA" id="ARBA00022741"/>
    </source>
</evidence>
<evidence type="ECO:0000259" key="7">
    <source>
        <dbReference type="PROSITE" id="PS51192"/>
    </source>
</evidence>
<keyword evidence="3" id="KW-0378">Hydrolase</keyword>
<dbReference type="GO" id="GO:0003676">
    <property type="term" value="F:nucleic acid binding"/>
    <property type="evidence" value="ECO:0007669"/>
    <property type="project" value="InterPro"/>
</dbReference>
<dbReference type="KEGG" id="cvn:111127844"/>
<evidence type="ECO:0000259" key="8">
    <source>
        <dbReference type="PROSITE" id="PS51194"/>
    </source>
</evidence>
<dbReference type="PROSITE" id="PS51195">
    <property type="entry name" value="Q_MOTIF"/>
    <property type="match status" value="1"/>
</dbReference>
<protein>
    <recommendedName>
        <fullName evidence="1">RNA helicase</fullName>
        <ecNumber evidence="1">3.6.4.13</ecNumber>
    </recommendedName>
</protein>
<dbReference type="Proteomes" id="UP000694844">
    <property type="component" value="Chromosome 4"/>
</dbReference>
<feature type="short sequence motif" description="Q motif" evidence="6">
    <location>
        <begin position="122"/>
        <end position="150"/>
    </location>
</feature>
<gene>
    <name evidence="11" type="primary">LOC111127844</name>
</gene>
<dbReference type="AlphaFoldDB" id="A0A8B8DM30"/>
<dbReference type="PROSITE" id="PS51194">
    <property type="entry name" value="HELICASE_CTER"/>
    <property type="match status" value="1"/>
</dbReference>
<dbReference type="RefSeq" id="XP_022328823.1">
    <property type="nucleotide sequence ID" value="XM_022473115.1"/>
</dbReference>